<gene>
    <name evidence="2" type="ORF">ATK06_1028</name>
</gene>
<evidence type="ECO:0000313" key="2">
    <source>
        <dbReference type="EMBL" id="PFG27946.1"/>
    </source>
</evidence>
<dbReference type="STRING" id="1724.GCA_001044175_02321"/>
<comment type="caution">
    <text evidence="2">The sequence shown here is derived from an EMBL/GenBank/DDBJ whole genome shotgun (WGS) entry which is preliminary data.</text>
</comment>
<keyword evidence="3" id="KW-1185">Reference proteome</keyword>
<dbReference type="RefSeq" id="WP_143341395.1">
    <property type="nucleotide sequence ID" value="NZ_LDYE01000008.1"/>
</dbReference>
<accession>A0A2A9DNL0</accession>
<dbReference type="Proteomes" id="UP000221653">
    <property type="component" value="Unassembled WGS sequence"/>
</dbReference>
<name>A0A2A9DNL0_9CORY</name>
<reference evidence="2 3" key="1">
    <citation type="submission" date="2017-10" db="EMBL/GenBank/DDBJ databases">
        <title>Sequencing the genomes of 1000 actinobacteria strains.</title>
        <authorList>
            <person name="Klenk H.-P."/>
        </authorList>
    </citation>
    <scope>NUCLEOTIDE SEQUENCE [LARGE SCALE GENOMIC DNA]</scope>
    <source>
        <strain evidence="2 3">DSM 20688</strain>
    </source>
</reference>
<dbReference type="AlphaFoldDB" id="A0A2A9DNL0"/>
<sequence length="60" mass="7009">MSSPTSNMPRDINRAVTEEDVARAREKALDAFQRKLDEIQREEAKNQRGIRKYLHRLGLV</sequence>
<dbReference type="EMBL" id="PDJF01000001">
    <property type="protein sequence ID" value="PFG27946.1"/>
    <property type="molecule type" value="Genomic_DNA"/>
</dbReference>
<feature type="compositionally biased region" description="Basic and acidic residues" evidence="1">
    <location>
        <begin position="11"/>
        <end position="20"/>
    </location>
</feature>
<evidence type="ECO:0000313" key="3">
    <source>
        <dbReference type="Proteomes" id="UP000221653"/>
    </source>
</evidence>
<feature type="region of interest" description="Disordered" evidence="1">
    <location>
        <begin position="1"/>
        <end position="20"/>
    </location>
</feature>
<protein>
    <submittedName>
        <fullName evidence="2">Uncharacterized protein</fullName>
    </submittedName>
</protein>
<proteinExistence type="predicted"/>
<evidence type="ECO:0000256" key="1">
    <source>
        <dbReference type="SAM" id="MobiDB-lite"/>
    </source>
</evidence>
<organism evidence="2 3">
    <name type="scientific">Corynebacterium renale</name>
    <dbReference type="NCBI Taxonomy" id="1724"/>
    <lineage>
        <taxon>Bacteria</taxon>
        <taxon>Bacillati</taxon>
        <taxon>Actinomycetota</taxon>
        <taxon>Actinomycetes</taxon>
        <taxon>Mycobacteriales</taxon>
        <taxon>Corynebacteriaceae</taxon>
        <taxon>Corynebacterium</taxon>
    </lineage>
</organism>